<evidence type="ECO:0000256" key="2">
    <source>
        <dbReference type="SAM" id="Phobius"/>
    </source>
</evidence>
<dbReference type="GeneID" id="27346452"/>
<sequence>MTMADGGFSFSKVPQIDSLKTPAHATSREHNVPFRVPPPARKAVPTSRDRLSATSSEDERMLTETRDKEFVTSLGRPVRKGSINWVDALATLLSMLCLIGAIVVVNPSFSYSAYLGYTEQIIVVGFLLGIMTQCMLRTVPHAFLLIEARYGQSTLQNFDGLLRWTPLADNMGTIWTVLLGVLLLLPLGLSIGYKRYTGGIGSTGSVTTVVEFGTSSPPGTQSTGVLNQMVNATLPFMAATTTNETLPEFGTGSGQVYGYNLALFSVTEAAALDIPLSETVLSIQAELGSGELAIVSADVRGTMARHHPLSNTSIDWEDAWTYGDWSASNLWGDEYYLGFLAVSGPKDDDPRSWNSSWVFLGAFNESVTNNVSENAIAFQQAARLFTLSRVGCHATWNITTGSILLAAARCGDELWKGYQFYTSCQLAIAERVPSLLPEYLAPFTTFRKGSPWELSTYVMSVASSYQSRMASSLGSVPVQVNGSIYQDWALATNSTTASPLNLTSGLYQETYNSTLTKSIQRPVLRSDWLLYGLLAIQPFLTVLGIVTIYLLRRVPLAHGFGLISVLAGVDKDGLDILAGATLSGQTKKAVSMQVDVVEDVNPSNGTLTRRLRYSLGRLGLAHPLVDTKLKYH</sequence>
<gene>
    <name evidence="3" type="ORF">PV07_07258</name>
</gene>
<feature type="transmembrane region" description="Helical" evidence="2">
    <location>
        <begin position="172"/>
        <end position="193"/>
    </location>
</feature>
<evidence type="ECO:0000256" key="1">
    <source>
        <dbReference type="SAM" id="MobiDB-lite"/>
    </source>
</evidence>
<reference evidence="3 4" key="1">
    <citation type="submission" date="2015-01" db="EMBL/GenBank/DDBJ databases">
        <title>The Genome Sequence of Cladophialophora immunda CBS83496.</title>
        <authorList>
            <consortium name="The Broad Institute Genomics Platform"/>
            <person name="Cuomo C."/>
            <person name="de Hoog S."/>
            <person name="Gorbushina A."/>
            <person name="Stielow B."/>
            <person name="Teixiera M."/>
            <person name="Abouelleil A."/>
            <person name="Chapman S.B."/>
            <person name="Priest M."/>
            <person name="Young S.K."/>
            <person name="Wortman J."/>
            <person name="Nusbaum C."/>
            <person name="Birren B."/>
        </authorList>
    </citation>
    <scope>NUCLEOTIDE SEQUENCE [LARGE SCALE GENOMIC DNA]</scope>
    <source>
        <strain evidence="3 4">CBS 83496</strain>
    </source>
</reference>
<dbReference type="OrthoDB" id="5420013at2759"/>
<proteinExistence type="predicted"/>
<feature type="transmembrane region" description="Helical" evidence="2">
    <location>
        <begin position="111"/>
        <end position="131"/>
    </location>
</feature>
<keyword evidence="2" id="KW-0472">Membrane</keyword>
<name>A0A0D2AR53_9EURO</name>
<feature type="region of interest" description="Disordered" evidence="1">
    <location>
        <begin position="20"/>
        <end position="64"/>
    </location>
</feature>
<feature type="compositionally biased region" description="Basic and acidic residues" evidence="1">
    <location>
        <begin position="47"/>
        <end position="64"/>
    </location>
</feature>
<evidence type="ECO:0000313" key="4">
    <source>
        <dbReference type="Proteomes" id="UP000054466"/>
    </source>
</evidence>
<keyword evidence="4" id="KW-1185">Reference proteome</keyword>
<dbReference type="RefSeq" id="XP_016247743.1">
    <property type="nucleotide sequence ID" value="XM_016394324.1"/>
</dbReference>
<dbReference type="EMBL" id="KN847043">
    <property type="protein sequence ID" value="KIW27527.1"/>
    <property type="molecule type" value="Genomic_DNA"/>
</dbReference>
<organism evidence="3 4">
    <name type="scientific">Cladophialophora immunda</name>
    <dbReference type="NCBI Taxonomy" id="569365"/>
    <lineage>
        <taxon>Eukaryota</taxon>
        <taxon>Fungi</taxon>
        <taxon>Dikarya</taxon>
        <taxon>Ascomycota</taxon>
        <taxon>Pezizomycotina</taxon>
        <taxon>Eurotiomycetes</taxon>
        <taxon>Chaetothyriomycetidae</taxon>
        <taxon>Chaetothyriales</taxon>
        <taxon>Herpotrichiellaceae</taxon>
        <taxon>Cladophialophora</taxon>
    </lineage>
</organism>
<feature type="transmembrane region" description="Helical" evidence="2">
    <location>
        <begin position="85"/>
        <end position="105"/>
    </location>
</feature>
<dbReference type="Proteomes" id="UP000054466">
    <property type="component" value="Unassembled WGS sequence"/>
</dbReference>
<dbReference type="HOGENOM" id="CLU_019894_0_0_1"/>
<dbReference type="AlphaFoldDB" id="A0A0D2AR53"/>
<keyword evidence="2" id="KW-1133">Transmembrane helix</keyword>
<evidence type="ECO:0000313" key="3">
    <source>
        <dbReference type="EMBL" id="KIW27527.1"/>
    </source>
</evidence>
<protein>
    <submittedName>
        <fullName evidence="3">Uncharacterized protein</fullName>
    </submittedName>
</protein>
<accession>A0A0D2AR53</accession>
<keyword evidence="2" id="KW-0812">Transmembrane</keyword>
<feature type="transmembrane region" description="Helical" evidence="2">
    <location>
        <begin position="528"/>
        <end position="551"/>
    </location>
</feature>
<dbReference type="VEuPathDB" id="FungiDB:PV07_07258"/>